<evidence type="ECO:0000313" key="2">
    <source>
        <dbReference type="EMBL" id="CAB4184052.1"/>
    </source>
</evidence>
<evidence type="ECO:0000313" key="1">
    <source>
        <dbReference type="EMBL" id="CAB4173450.1"/>
    </source>
</evidence>
<organism evidence="1">
    <name type="scientific">uncultured Caudovirales phage</name>
    <dbReference type="NCBI Taxonomy" id="2100421"/>
    <lineage>
        <taxon>Viruses</taxon>
        <taxon>Duplodnaviria</taxon>
        <taxon>Heunggongvirae</taxon>
        <taxon>Uroviricota</taxon>
        <taxon>Caudoviricetes</taxon>
        <taxon>Peduoviridae</taxon>
        <taxon>Maltschvirus</taxon>
        <taxon>Maltschvirus maltsch</taxon>
    </lineage>
</organism>
<protein>
    <submittedName>
        <fullName evidence="1">Uncharacterized protein</fullName>
    </submittedName>
</protein>
<dbReference type="EMBL" id="LR797058">
    <property type="protein sequence ID" value="CAB4184052.1"/>
    <property type="molecule type" value="Genomic_DNA"/>
</dbReference>
<proteinExistence type="predicted"/>
<dbReference type="EMBL" id="LR796901">
    <property type="protein sequence ID" value="CAB4173450.1"/>
    <property type="molecule type" value="Genomic_DNA"/>
</dbReference>
<name>A0A6J5PNM9_9CAUD</name>
<accession>A0A6J5PNM9</accession>
<dbReference type="EMBL" id="LR797330">
    <property type="protein sequence ID" value="CAB4203330.1"/>
    <property type="molecule type" value="Genomic_DNA"/>
</dbReference>
<gene>
    <name evidence="2" type="ORF">UFOVP1111_27</name>
    <name evidence="3" type="ORF">UFOVP1380_32</name>
    <name evidence="1" type="ORF">UFOVP943_32</name>
</gene>
<reference evidence="1" key="1">
    <citation type="submission" date="2020-05" db="EMBL/GenBank/DDBJ databases">
        <authorList>
            <person name="Chiriac C."/>
            <person name="Salcher M."/>
            <person name="Ghai R."/>
            <person name="Kavagutti S V."/>
        </authorList>
    </citation>
    <scope>NUCLEOTIDE SEQUENCE</scope>
</reference>
<evidence type="ECO:0000313" key="3">
    <source>
        <dbReference type="EMBL" id="CAB4203330.1"/>
    </source>
</evidence>
<sequence length="200" mass="20279">MAIQTFTSGQVLTAAQLNTLQQQAVMTFTNEAARDAALTSPTEGMVAYLTAPTVPAATGTTTSLPTGIITIYNGTVWVCITSVGTSSSGASNNFTTSYADMTIAGAVSSVTLVTGTTALVSYAGRINGNGNFAALSVKTGTVAASDNWSVYNQVSGYVTVGRSFVMTGLTAGTNTFTLQGKNNVAGANCDQVSLNVQGIA</sequence>